<dbReference type="OrthoDB" id="2899407at2"/>
<sequence length="145" mass="16517">MNQEVGSIMASFHSVFPVKVYDEKMPEDFVVPSMYFPPPFSFDGPDTVSTFMKTFSLSVKLFHQSSHQASDEAERIADTIRAKRHLVPLLNADGTATTEFIRINRIDTRVTGEVATIIVTWDSRYYYERETFKPLTNITIISGVK</sequence>
<protein>
    <submittedName>
        <fullName evidence="1">Phage portal protein</fullName>
    </submittedName>
</protein>
<dbReference type="STRING" id="1714264.BTO30_12600"/>
<organism evidence="1 2">
    <name type="scientific">Domibacillus antri</name>
    <dbReference type="NCBI Taxonomy" id="1714264"/>
    <lineage>
        <taxon>Bacteria</taxon>
        <taxon>Bacillati</taxon>
        <taxon>Bacillota</taxon>
        <taxon>Bacilli</taxon>
        <taxon>Bacillales</taxon>
        <taxon>Bacillaceae</taxon>
        <taxon>Domibacillus</taxon>
    </lineage>
</organism>
<name>A0A1Q8Q3C5_9BACI</name>
<evidence type="ECO:0000313" key="1">
    <source>
        <dbReference type="EMBL" id="OLN21853.1"/>
    </source>
</evidence>
<proteinExistence type="predicted"/>
<dbReference type="EMBL" id="MSDU01000029">
    <property type="protein sequence ID" value="OLN21853.1"/>
    <property type="molecule type" value="Genomic_DNA"/>
</dbReference>
<gene>
    <name evidence="1" type="ORF">BTO30_12600</name>
</gene>
<dbReference type="Proteomes" id="UP000185568">
    <property type="component" value="Unassembled WGS sequence"/>
</dbReference>
<keyword evidence="2" id="KW-1185">Reference proteome</keyword>
<dbReference type="RefSeq" id="WP_075399091.1">
    <property type="nucleotide sequence ID" value="NZ_MSDU01000029.1"/>
</dbReference>
<evidence type="ECO:0000313" key="2">
    <source>
        <dbReference type="Proteomes" id="UP000185568"/>
    </source>
</evidence>
<reference evidence="1 2" key="1">
    <citation type="submission" date="2016-12" db="EMBL/GenBank/DDBJ databases">
        <title>Domibacillus antri genome sequencing.</title>
        <authorList>
            <person name="Verma A."/>
            <person name="Krishnamurthi S."/>
        </authorList>
    </citation>
    <scope>NUCLEOTIDE SEQUENCE [LARGE SCALE GENOMIC DNA]</scope>
    <source>
        <strain evidence="1 2">XD80</strain>
    </source>
</reference>
<comment type="caution">
    <text evidence="1">The sequence shown here is derived from an EMBL/GenBank/DDBJ whole genome shotgun (WGS) entry which is preliminary data.</text>
</comment>
<dbReference type="AlphaFoldDB" id="A0A1Q8Q3C5"/>
<accession>A0A1Q8Q3C5</accession>